<dbReference type="CDD" id="cd00167">
    <property type="entry name" value="SANT"/>
    <property type="match status" value="1"/>
</dbReference>
<feature type="domain" description="Timeless N-terminal" evidence="5">
    <location>
        <begin position="36"/>
        <end position="362"/>
    </location>
</feature>
<name>A9V8H3_MONBE</name>
<evidence type="ECO:0000313" key="6">
    <source>
        <dbReference type="EMBL" id="EDQ86145.1"/>
    </source>
</evidence>
<proteinExistence type="predicted"/>
<accession>A9V8H3</accession>
<dbReference type="Proteomes" id="UP000001357">
    <property type="component" value="Unassembled WGS sequence"/>
</dbReference>
<sequence>MAAGATLEWADGLLQLCSALGLRGIDHEGGEDDQIYRIGAESLEVLKDLLRNLRIDVRNEMRPVLRQLGQFEILQKDLVPMLIQYCDDPKQSKLILTLLKYCFCSGLPPPPPYPLAPFPAQPPRLPPHLDTAFISCSRVMTAMTLPAFLVFQYEGQGQVNEKLEATAHYRQVELYLTRYKAACISYYRDHFDPEVTETSDQAISFTPRALKALMTILYEPVTAELRSEQDENLIELILTLLRNILHAPNPQMDNVHAESLHDKAVRAFNEAGVTDLVLGMCNNMGEFEPFKMMLLEIVSLLFREQSPQALFEVIKESRHQKVASRRDDKIRKLHEEEQAKRQATIKHIRTARHSRFAGHYAVRGLGEQKGREVLTNVLALQTPTNINNSGKAQRTKRALLERAPDDRRSPLEVRMILYRQACAFIVDAYNVLMPAVAAELERYAESVGMQAEVLDYDRSNYLKLMQFCMQLHRLQLEEDGCHADLAETSDAQDPPGYVMDPIATTLSLNTLDNVQSWLQEYFDKMLERALDAKLWSHRLHTAIRAFHELMQYASRLASSPVEEQRDYATNLISNAFYREEFLDVFPKLLIRYNARSESDVLLRDIVRTVHVVLKLLNSNTTKLYVKKKRQTRRKKKTQPKAKGQPEGASSSNAEVAKPKASKSAGKTNMDADDLGGVRDTALDELFSDEEGDGDKGADDTANPTVTGEGGLNDEELEHYLQKQEDIQVQEAEFQFNNYLEKFKDFRVVKAYVEVLARYRYNGREMNHFAVKMLDRIVNPEKLNARQLLYQLSVLRVFLGILEDDVIRKQPEFAELRGFIKSGVIKDLIEDLGKNPLLFVELMFTKTTGDLEEIQHGYAEALRRRNHKVVSWSPEEEAKIQLLYKEHQESGYALDEILAAFPDRSERSVKLKMKKMGLVISDSRVWTPEEDAILKAEFAKIEGASDPIVALLESGQMPSNKSTRRQLGMRLRKLGLYEPPHYEKIDAELASQLDAAATELRSMGMTGQLALSTLIERMETRATALEADKASDEQLAIFHPDDDDEEDIAELRGLMGLLKFEGVDAEAITAWRMPADTSAQHLRDLIDALSPPGARTKESVVLQAERDADEFVHSSSEEDAPAEDNDDDEEEEAAFTDDDDDTTAASGQRPSKRVSGKKVKQRRRRSRGSGAKGPHSTDKGSDNAASDDFDSDSEDNDNSEDEELQEKKRREALAKLVQRRNARKTTAELHREAMLASKETTEAMAAVATSTPSSARTGRVLARKGDDSDDDDFSAMHVSTPLRTHGGPNVPQTPSSGSRVRRLQRLLAMSDDEDGEEAQGAVSTQGRQEDTTSLPKRMAAISDDEDEPGTMDSKGEASSGAPPAKRPSPSRPVASRVLSDSEDEHSDVSSRAVGPGKRKASSASRGLDSDLEVDTGAAPEPKRTDRQESALAPSPSALSSVEEEGASVAADAVNVALLASLKPAPKHGDAESKRVSTFTKHALLSDDSSEGED</sequence>
<evidence type="ECO:0000256" key="3">
    <source>
        <dbReference type="ARBA" id="ARBA00023306"/>
    </source>
</evidence>
<dbReference type="GO" id="GO:0006281">
    <property type="term" value="P:DNA repair"/>
    <property type="evidence" value="ECO:0000318"/>
    <property type="project" value="GO_Central"/>
</dbReference>
<evidence type="ECO:0000256" key="2">
    <source>
        <dbReference type="ARBA" id="ARBA00023242"/>
    </source>
</evidence>
<dbReference type="KEGG" id="mbr:MONBRDRAFT_28544"/>
<dbReference type="OMA" id="TINLCQP"/>
<comment type="subcellular location">
    <subcellularLocation>
        <location evidence="1">Nucleus</location>
    </subcellularLocation>
</comment>
<feature type="region of interest" description="Disordered" evidence="4">
    <location>
        <begin position="626"/>
        <end position="675"/>
    </location>
</feature>
<dbReference type="PANTHER" id="PTHR22940:SF4">
    <property type="entry name" value="PROTEIN TIMELESS HOMOLOG"/>
    <property type="match status" value="1"/>
</dbReference>
<dbReference type="InParanoid" id="A9V8H3"/>
<dbReference type="GO" id="GO:0043111">
    <property type="term" value="P:replication fork arrest"/>
    <property type="evidence" value="ECO:0000318"/>
    <property type="project" value="GO_Central"/>
</dbReference>
<dbReference type="GO" id="GO:0000076">
    <property type="term" value="P:DNA replication checkpoint signaling"/>
    <property type="evidence" value="ECO:0000318"/>
    <property type="project" value="GO_Central"/>
</dbReference>
<feature type="compositionally biased region" description="Basic residues" evidence="4">
    <location>
        <begin position="626"/>
        <end position="639"/>
    </location>
</feature>
<gene>
    <name evidence="6" type="ORF">MONBRDRAFT_28544</name>
</gene>
<feature type="compositionally biased region" description="Polar residues" evidence="4">
    <location>
        <begin position="1320"/>
        <end position="1333"/>
    </location>
</feature>
<dbReference type="PANTHER" id="PTHR22940">
    <property type="entry name" value="TIMEOUT/TIMELESS-2"/>
    <property type="match status" value="1"/>
</dbReference>
<feature type="compositionally biased region" description="Low complexity" evidence="4">
    <location>
        <begin position="1428"/>
        <end position="1445"/>
    </location>
</feature>
<feature type="region of interest" description="Disordered" evidence="4">
    <location>
        <begin position="1462"/>
        <end position="1492"/>
    </location>
</feature>
<protein>
    <recommendedName>
        <fullName evidence="5">Timeless N-terminal domain-containing protein</fullName>
    </recommendedName>
</protein>
<evidence type="ECO:0000313" key="7">
    <source>
        <dbReference type="Proteomes" id="UP000001357"/>
    </source>
</evidence>
<keyword evidence="2" id="KW-0539">Nucleus</keyword>
<keyword evidence="7" id="KW-1185">Reference proteome</keyword>
<feature type="region of interest" description="Disordered" evidence="4">
    <location>
        <begin position="1239"/>
        <end position="1445"/>
    </location>
</feature>
<evidence type="ECO:0000259" key="5">
    <source>
        <dbReference type="Pfam" id="PF04821"/>
    </source>
</evidence>
<dbReference type="GeneID" id="5894265"/>
<organism evidence="6 7">
    <name type="scientific">Monosiga brevicollis</name>
    <name type="common">Choanoflagellate</name>
    <dbReference type="NCBI Taxonomy" id="81824"/>
    <lineage>
        <taxon>Eukaryota</taxon>
        <taxon>Choanoflagellata</taxon>
        <taxon>Craspedida</taxon>
        <taxon>Salpingoecidae</taxon>
        <taxon>Monosiga</taxon>
    </lineage>
</organism>
<dbReference type="STRING" id="81824.A9V8H3"/>
<dbReference type="InterPro" id="IPR006906">
    <property type="entry name" value="Timeless_N"/>
</dbReference>
<dbReference type="InterPro" id="IPR044998">
    <property type="entry name" value="Timeless"/>
</dbReference>
<keyword evidence="3" id="KW-0131">Cell cycle</keyword>
<feature type="compositionally biased region" description="Acidic residues" evidence="4">
    <location>
        <begin position="1116"/>
        <end position="1141"/>
    </location>
</feature>
<dbReference type="InterPro" id="IPR001005">
    <property type="entry name" value="SANT/Myb"/>
</dbReference>
<reference evidence="6 7" key="1">
    <citation type="journal article" date="2008" name="Nature">
        <title>The genome of the choanoflagellate Monosiga brevicollis and the origin of metazoans.</title>
        <authorList>
            <consortium name="JGI Sequencing"/>
            <person name="King N."/>
            <person name="Westbrook M.J."/>
            <person name="Young S.L."/>
            <person name="Kuo A."/>
            <person name="Abedin M."/>
            <person name="Chapman J."/>
            <person name="Fairclough S."/>
            <person name="Hellsten U."/>
            <person name="Isogai Y."/>
            <person name="Letunic I."/>
            <person name="Marr M."/>
            <person name="Pincus D."/>
            <person name="Putnam N."/>
            <person name="Rokas A."/>
            <person name="Wright K.J."/>
            <person name="Zuzow R."/>
            <person name="Dirks W."/>
            <person name="Good M."/>
            <person name="Goodstein D."/>
            <person name="Lemons D."/>
            <person name="Li W."/>
            <person name="Lyons J.B."/>
            <person name="Morris A."/>
            <person name="Nichols S."/>
            <person name="Richter D.J."/>
            <person name="Salamov A."/>
            <person name="Bork P."/>
            <person name="Lim W.A."/>
            <person name="Manning G."/>
            <person name="Miller W.T."/>
            <person name="McGinnis W."/>
            <person name="Shapiro H."/>
            <person name="Tjian R."/>
            <person name="Grigoriev I.V."/>
            <person name="Rokhsar D."/>
        </authorList>
    </citation>
    <scope>NUCLEOTIDE SEQUENCE [LARGE SCALE GENOMIC DNA]</scope>
    <source>
        <strain evidence="7">MX1 / ATCC 50154</strain>
    </source>
</reference>
<dbReference type="GO" id="GO:0031298">
    <property type="term" value="C:replication fork protection complex"/>
    <property type="evidence" value="ECO:0000318"/>
    <property type="project" value="GO_Central"/>
</dbReference>
<feature type="compositionally biased region" description="Basic and acidic residues" evidence="4">
    <location>
        <begin position="1105"/>
        <end position="1115"/>
    </location>
</feature>
<evidence type="ECO:0000256" key="4">
    <source>
        <dbReference type="SAM" id="MobiDB-lite"/>
    </source>
</evidence>
<dbReference type="eggNOG" id="KOG1974">
    <property type="taxonomic scope" value="Eukaryota"/>
</dbReference>
<dbReference type="Pfam" id="PF04821">
    <property type="entry name" value="TIMELESS"/>
    <property type="match status" value="1"/>
</dbReference>
<dbReference type="EMBL" id="CH991568">
    <property type="protein sequence ID" value="EDQ86145.1"/>
    <property type="molecule type" value="Genomic_DNA"/>
</dbReference>
<feature type="compositionally biased region" description="Acidic residues" evidence="4">
    <location>
        <begin position="1184"/>
        <end position="1203"/>
    </location>
</feature>
<feature type="compositionally biased region" description="Basic residues" evidence="4">
    <location>
        <begin position="1149"/>
        <end position="1166"/>
    </location>
</feature>
<dbReference type="GO" id="GO:0003677">
    <property type="term" value="F:DNA binding"/>
    <property type="evidence" value="ECO:0000318"/>
    <property type="project" value="GO_Central"/>
</dbReference>
<dbReference type="FunCoup" id="A9V8H3">
    <property type="interactions" value="786"/>
</dbReference>
<feature type="region of interest" description="Disordered" evidence="4">
    <location>
        <begin position="687"/>
        <end position="711"/>
    </location>
</feature>
<evidence type="ECO:0000256" key="1">
    <source>
        <dbReference type="ARBA" id="ARBA00004123"/>
    </source>
</evidence>
<feature type="region of interest" description="Disordered" evidence="4">
    <location>
        <begin position="1105"/>
        <end position="1210"/>
    </location>
</feature>
<dbReference type="RefSeq" id="XP_001749070.1">
    <property type="nucleotide sequence ID" value="XM_001749018.1"/>
</dbReference>